<dbReference type="SUPFAM" id="SSF50952">
    <property type="entry name" value="Soluble quinoprotein glucose dehydrogenase"/>
    <property type="match status" value="1"/>
</dbReference>
<accession>A0A9P8HZA2</accession>
<reference evidence="3" key="1">
    <citation type="submission" date="2021-03" db="EMBL/GenBank/DDBJ databases">
        <title>Comparative genomics and phylogenomic investigation of the class Geoglossomycetes provide insights into ecological specialization and systematics.</title>
        <authorList>
            <person name="Melie T."/>
            <person name="Pirro S."/>
            <person name="Miller A.N."/>
            <person name="Quandt A."/>
        </authorList>
    </citation>
    <scope>NUCLEOTIDE SEQUENCE</scope>
    <source>
        <strain evidence="3">GBOQ0MN5Z8</strain>
    </source>
</reference>
<dbReference type="Pfam" id="PF22807">
    <property type="entry name" value="TrAA12"/>
    <property type="match status" value="1"/>
</dbReference>
<evidence type="ECO:0000313" key="3">
    <source>
        <dbReference type="EMBL" id="KAH0533868.1"/>
    </source>
</evidence>
<dbReference type="Proteomes" id="UP000698800">
    <property type="component" value="Unassembled WGS sequence"/>
</dbReference>
<dbReference type="InterPro" id="IPR011042">
    <property type="entry name" value="6-blade_b-propeller_TolB-like"/>
</dbReference>
<proteinExistence type="predicted"/>
<name>A0A9P8HZA2_9PEZI</name>
<evidence type="ECO:0000256" key="1">
    <source>
        <dbReference type="SAM" id="SignalP"/>
    </source>
</evidence>
<dbReference type="Gene3D" id="2.120.10.30">
    <property type="entry name" value="TolB, C-terminal domain"/>
    <property type="match status" value="1"/>
</dbReference>
<sequence>MAIIVSFASAALAVAAAMLGPVAAQSTTASCTALKPSYSAPSIASGYTAAPVATGLFKPRGILFDTEGRILAVQQGKGIVGLTLNDAGGTCVSVKENKTVVENKDLNHGIALSPDGKTLYASSSEEVFSWIYDPSTGTVGDNKTLIKGMKNSDHVTRTLLLSQKMPGILLVSRGSADNIDEGVVDIKISRSQIKSFDLNQIGDKVYDFTNDGTIIGWGLRNAVGVAEDPTSGAIYSVENSSDDLYRLGKDIHNNNPGEKLNFHGYLNGTKTAEQGGNFGHPQCYAVWDVNDLPEHGNLTVGKQFAINITETVNDDFCQKERIAPRLTFQAHMAPLDIKFSADGKEAYVTFHGSW</sequence>
<dbReference type="OrthoDB" id="507128at2759"/>
<evidence type="ECO:0000259" key="2">
    <source>
        <dbReference type="Pfam" id="PF22807"/>
    </source>
</evidence>
<comment type="caution">
    <text evidence="3">The sequence shown here is derived from an EMBL/GenBank/DDBJ whole genome shotgun (WGS) entry which is preliminary data.</text>
</comment>
<dbReference type="InterPro" id="IPR011041">
    <property type="entry name" value="Quinoprot_gluc/sorb_DH_b-prop"/>
</dbReference>
<evidence type="ECO:0000313" key="4">
    <source>
        <dbReference type="Proteomes" id="UP000698800"/>
    </source>
</evidence>
<keyword evidence="4" id="KW-1185">Reference proteome</keyword>
<organism evidence="3 4">
    <name type="scientific">Glutinoglossum americanum</name>
    <dbReference type="NCBI Taxonomy" id="1670608"/>
    <lineage>
        <taxon>Eukaryota</taxon>
        <taxon>Fungi</taxon>
        <taxon>Dikarya</taxon>
        <taxon>Ascomycota</taxon>
        <taxon>Pezizomycotina</taxon>
        <taxon>Geoglossomycetes</taxon>
        <taxon>Geoglossales</taxon>
        <taxon>Geoglossaceae</taxon>
        <taxon>Glutinoglossum</taxon>
    </lineage>
</organism>
<feature type="chain" id="PRO_5040250190" description="Pyrroloquinoline quinone-dependent pyranose dehydrogenase beta-propeller domain-containing protein" evidence="1">
    <location>
        <begin position="25"/>
        <end position="354"/>
    </location>
</feature>
<feature type="domain" description="Pyrroloquinoline quinone-dependent pyranose dehydrogenase beta-propeller" evidence="2">
    <location>
        <begin position="41"/>
        <end position="354"/>
    </location>
</feature>
<feature type="signal peptide" evidence="1">
    <location>
        <begin position="1"/>
        <end position="24"/>
    </location>
</feature>
<gene>
    <name evidence="3" type="ORF">FGG08_007511</name>
</gene>
<keyword evidence="1" id="KW-0732">Signal</keyword>
<dbReference type="AlphaFoldDB" id="A0A9P8HZA2"/>
<protein>
    <recommendedName>
        <fullName evidence="2">Pyrroloquinoline quinone-dependent pyranose dehydrogenase beta-propeller domain-containing protein</fullName>
    </recommendedName>
</protein>
<dbReference type="InterPro" id="IPR054539">
    <property type="entry name" value="Beta-prop_PDH"/>
</dbReference>
<dbReference type="EMBL" id="JAGHQL010000329">
    <property type="protein sequence ID" value="KAH0533868.1"/>
    <property type="molecule type" value="Genomic_DNA"/>
</dbReference>